<comment type="caution">
    <text evidence="1">The sequence shown here is derived from an EMBL/GenBank/DDBJ whole genome shotgun (WGS) entry which is preliminary data.</text>
</comment>
<evidence type="ECO:0000313" key="1">
    <source>
        <dbReference type="EMBL" id="KAK4136395.1"/>
    </source>
</evidence>
<dbReference type="AlphaFoldDB" id="A0AAN6UPL1"/>
<protein>
    <submittedName>
        <fullName evidence="1">Uncharacterized protein</fullName>
    </submittedName>
</protein>
<organism evidence="1 2">
    <name type="scientific">Trichocladium antarcticum</name>
    <dbReference type="NCBI Taxonomy" id="1450529"/>
    <lineage>
        <taxon>Eukaryota</taxon>
        <taxon>Fungi</taxon>
        <taxon>Dikarya</taxon>
        <taxon>Ascomycota</taxon>
        <taxon>Pezizomycotina</taxon>
        <taxon>Sordariomycetes</taxon>
        <taxon>Sordariomycetidae</taxon>
        <taxon>Sordariales</taxon>
        <taxon>Chaetomiaceae</taxon>
        <taxon>Trichocladium</taxon>
    </lineage>
</organism>
<reference evidence="1" key="2">
    <citation type="submission" date="2023-05" db="EMBL/GenBank/DDBJ databases">
        <authorList>
            <consortium name="Lawrence Berkeley National Laboratory"/>
            <person name="Steindorff A."/>
            <person name="Hensen N."/>
            <person name="Bonometti L."/>
            <person name="Westerberg I."/>
            <person name="Brannstrom I.O."/>
            <person name="Guillou S."/>
            <person name="Cros-Aarteil S."/>
            <person name="Calhoun S."/>
            <person name="Haridas S."/>
            <person name="Kuo A."/>
            <person name="Mondo S."/>
            <person name="Pangilinan J."/>
            <person name="Riley R."/>
            <person name="Labutti K."/>
            <person name="Andreopoulos B."/>
            <person name="Lipzen A."/>
            <person name="Chen C."/>
            <person name="Yanf M."/>
            <person name="Daum C."/>
            <person name="Ng V."/>
            <person name="Clum A."/>
            <person name="Ohm R."/>
            <person name="Martin F."/>
            <person name="Silar P."/>
            <person name="Natvig D."/>
            <person name="Lalanne C."/>
            <person name="Gautier V."/>
            <person name="Ament-Velasquez S.L."/>
            <person name="Kruys A."/>
            <person name="Hutchinson M.I."/>
            <person name="Powell A.J."/>
            <person name="Barry K."/>
            <person name="Miller A.N."/>
            <person name="Grigoriev I.V."/>
            <person name="Debuchy R."/>
            <person name="Gladieux P."/>
            <person name="Thoren M.H."/>
            <person name="Johannesson H."/>
        </authorList>
    </citation>
    <scope>NUCLEOTIDE SEQUENCE</scope>
    <source>
        <strain evidence="1">CBS 123565</strain>
    </source>
</reference>
<gene>
    <name evidence="1" type="ORF">BT67DRAFT_439396</name>
</gene>
<dbReference type="Proteomes" id="UP001304895">
    <property type="component" value="Unassembled WGS sequence"/>
</dbReference>
<name>A0AAN6UPL1_9PEZI</name>
<reference evidence="1" key="1">
    <citation type="journal article" date="2023" name="Mol. Phylogenet. Evol.">
        <title>Genome-scale phylogeny and comparative genomics of the fungal order Sordariales.</title>
        <authorList>
            <person name="Hensen N."/>
            <person name="Bonometti L."/>
            <person name="Westerberg I."/>
            <person name="Brannstrom I.O."/>
            <person name="Guillou S."/>
            <person name="Cros-Aarteil S."/>
            <person name="Calhoun S."/>
            <person name="Haridas S."/>
            <person name="Kuo A."/>
            <person name="Mondo S."/>
            <person name="Pangilinan J."/>
            <person name="Riley R."/>
            <person name="LaButti K."/>
            <person name="Andreopoulos B."/>
            <person name="Lipzen A."/>
            <person name="Chen C."/>
            <person name="Yan M."/>
            <person name="Daum C."/>
            <person name="Ng V."/>
            <person name="Clum A."/>
            <person name="Steindorff A."/>
            <person name="Ohm R.A."/>
            <person name="Martin F."/>
            <person name="Silar P."/>
            <person name="Natvig D.O."/>
            <person name="Lalanne C."/>
            <person name="Gautier V."/>
            <person name="Ament-Velasquez S.L."/>
            <person name="Kruys A."/>
            <person name="Hutchinson M.I."/>
            <person name="Powell A.J."/>
            <person name="Barry K."/>
            <person name="Miller A.N."/>
            <person name="Grigoriev I.V."/>
            <person name="Debuchy R."/>
            <person name="Gladieux P."/>
            <person name="Hiltunen Thoren M."/>
            <person name="Johannesson H."/>
        </authorList>
    </citation>
    <scope>NUCLEOTIDE SEQUENCE</scope>
    <source>
        <strain evidence="1">CBS 123565</strain>
    </source>
</reference>
<evidence type="ECO:0000313" key="2">
    <source>
        <dbReference type="Proteomes" id="UP001304895"/>
    </source>
</evidence>
<dbReference type="EMBL" id="MU853403">
    <property type="protein sequence ID" value="KAK4136395.1"/>
    <property type="molecule type" value="Genomic_DNA"/>
</dbReference>
<sequence>MLCQGRGGRGRFLLILIRPPGLTHGRSRGMASADFLSWPSRSGEEVERADGKEMFFSSSFFLQSRRQGARRDAILEPKSQDGGPQPMAVSRCLEPGGRITGSGHGGLARPMAATKSHHTYLARSVRAWVRLSPTDNVDSGCGVFLLPFPLLAESAPVGGVAEAMAFRCRDSELTADGVLFWGGGYRCVGACASEIVAGLPGRLTALGFSGCCGKSAVSLTESKPNNKSSRNRCAAGGRNIRWLQRGYGVLGWLLCRVHRIHLGGHSRHPMVGRKITVRRIYCSKAIANNPMA</sequence>
<proteinExistence type="predicted"/>
<keyword evidence="2" id="KW-1185">Reference proteome</keyword>
<accession>A0AAN6UPL1</accession>